<dbReference type="EMBL" id="KN726514">
    <property type="protein sequence ID" value="KIH67948.1"/>
    <property type="molecule type" value="Genomic_DNA"/>
</dbReference>
<feature type="compositionally biased region" description="Basic and acidic residues" evidence="1">
    <location>
        <begin position="27"/>
        <end position="36"/>
    </location>
</feature>
<feature type="compositionally biased region" description="Polar residues" evidence="1">
    <location>
        <begin position="80"/>
        <end position="90"/>
    </location>
</feature>
<name>A0A0C2DDH7_9BILA</name>
<dbReference type="Proteomes" id="UP000054047">
    <property type="component" value="Unassembled WGS sequence"/>
</dbReference>
<gene>
    <name evidence="2" type="ORF">ANCDUO_01715</name>
</gene>
<dbReference type="AlphaFoldDB" id="A0A0C2DDH7"/>
<feature type="region of interest" description="Disordered" evidence="1">
    <location>
        <begin position="27"/>
        <end position="96"/>
    </location>
</feature>
<accession>A0A0C2DDH7</accession>
<organism evidence="2 3">
    <name type="scientific">Ancylostoma duodenale</name>
    <dbReference type="NCBI Taxonomy" id="51022"/>
    <lineage>
        <taxon>Eukaryota</taxon>
        <taxon>Metazoa</taxon>
        <taxon>Ecdysozoa</taxon>
        <taxon>Nematoda</taxon>
        <taxon>Chromadorea</taxon>
        <taxon>Rhabditida</taxon>
        <taxon>Rhabditina</taxon>
        <taxon>Rhabditomorpha</taxon>
        <taxon>Strongyloidea</taxon>
        <taxon>Ancylostomatidae</taxon>
        <taxon>Ancylostomatinae</taxon>
        <taxon>Ancylostoma</taxon>
    </lineage>
</organism>
<proteinExistence type="predicted"/>
<evidence type="ECO:0000313" key="3">
    <source>
        <dbReference type="Proteomes" id="UP000054047"/>
    </source>
</evidence>
<feature type="compositionally biased region" description="Basic and acidic residues" evidence="1">
    <location>
        <begin position="44"/>
        <end position="79"/>
    </location>
</feature>
<protein>
    <submittedName>
        <fullName evidence="2">Uncharacterized protein</fullName>
    </submittedName>
</protein>
<evidence type="ECO:0000313" key="2">
    <source>
        <dbReference type="EMBL" id="KIH67948.1"/>
    </source>
</evidence>
<evidence type="ECO:0000256" key="1">
    <source>
        <dbReference type="SAM" id="MobiDB-lite"/>
    </source>
</evidence>
<sequence length="156" mass="17724">MRNSADRRIFGLTAYIRYQRIEKNNVSDEGVPKGRVDVLSGNKDVVRESTDQKKIKGTEGKPPREEGRRPEKRGPEKFRNTSARAPSLSCSARKGQVTMPRQIQALSSKIGLLGCIERRAKRIASMPNSDILMDFVSMRVRDLTHFVVNQAIVKRW</sequence>
<reference evidence="2 3" key="1">
    <citation type="submission" date="2013-12" db="EMBL/GenBank/DDBJ databases">
        <title>Draft genome of the parsitic nematode Ancylostoma duodenale.</title>
        <authorList>
            <person name="Mitreva M."/>
        </authorList>
    </citation>
    <scope>NUCLEOTIDE SEQUENCE [LARGE SCALE GENOMIC DNA]</scope>
    <source>
        <strain evidence="2 3">Zhejiang</strain>
    </source>
</reference>
<keyword evidence="3" id="KW-1185">Reference proteome</keyword>